<evidence type="ECO:0000256" key="1">
    <source>
        <dbReference type="ARBA" id="ARBA00004651"/>
    </source>
</evidence>
<accession>A0A1W1C996</accession>
<dbReference type="NCBIfam" id="NF008934">
    <property type="entry name" value="PRK12291.1"/>
    <property type="match status" value="1"/>
</dbReference>
<dbReference type="GO" id="GO:0005886">
    <property type="term" value="C:plasma membrane"/>
    <property type="evidence" value="ECO:0007669"/>
    <property type="project" value="UniProtKB-SubCell"/>
</dbReference>
<feature type="transmembrane region" description="Helical" evidence="9">
    <location>
        <begin position="35"/>
        <end position="53"/>
    </location>
</feature>
<keyword evidence="6 9" id="KW-1133">Transmembrane helix</keyword>
<name>A0A1W1C996_9ZZZZ</name>
<sequence>MSIKIIGYFTIKIITTGFVIGILSSGAIYLDWLGFVNYFINTIMGLLMLYLLLQSDKKVWFWSGFWIGALWFWWMSVSFFNYGFAWAIPIGVLFPAIVYGIIFWFVAKIAEWIPLKLGQPEGITPTLLKALALLLLSYLHPLGFDWFKPELVFTNSYLGIEKWQFAIVLFAISMTIYKQRQPQGIAPTVNPLLYLLLVVFAYPFSLHFNKRELPKSGIVLSNSMTTVKDKWNPKLQPQHIDMVFKKIDRAIAEKKGLIIFPESVFAFYLNTKPNLMTLLQGYSNEIAIVIGGLYWDNGIPRNSTYIFKDGRFSIANKAVLVPFGEQNPLPKWMGDIVNELFFDGAPDYVASADVTDYTINGITYRNAICYEGSSEKLYKGNPKQMILISNNGWVTPSIEPTQQKILLQYYSKKYGTTIYHSANMSESYTIHNGEVLK</sequence>
<dbReference type="InterPro" id="IPR004563">
    <property type="entry name" value="Apolipo_AcylTrfase"/>
</dbReference>
<evidence type="ECO:0000256" key="6">
    <source>
        <dbReference type="ARBA" id="ARBA00022989"/>
    </source>
</evidence>
<reference evidence="11" key="1">
    <citation type="submission" date="2016-10" db="EMBL/GenBank/DDBJ databases">
        <authorList>
            <person name="de Groot N.N."/>
        </authorList>
    </citation>
    <scope>NUCLEOTIDE SEQUENCE</scope>
</reference>
<evidence type="ECO:0000256" key="7">
    <source>
        <dbReference type="ARBA" id="ARBA00023136"/>
    </source>
</evidence>
<keyword evidence="5 9" id="KW-0812">Transmembrane</keyword>
<feature type="transmembrane region" description="Helical" evidence="9">
    <location>
        <begin position="60"/>
        <end position="80"/>
    </location>
</feature>
<dbReference type="GO" id="GO:0042158">
    <property type="term" value="P:lipoprotein biosynthetic process"/>
    <property type="evidence" value="ECO:0007669"/>
    <property type="project" value="InterPro"/>
</dbReference>
<dbReference type="Pfam" id="PF26365">
    <property type="entry name" value="ApoNAT_membrane"/>
    <property type="match status" value="1"/>
</dbReference>
<organism evidence="11">
    <name type="scientific">hydrothermal vent metagenome</name>
    <dbReference type="NCBI Taxonomy" id="652676"/>
    <lineage>
        <taxon>unclassified sequences</taxon>
        <taxon>metagenomes</taxon>
        <taxon>ecological metagenomes</taxon>
    </lineage>
</organism>
<dbReference type="InterPro" id="IPR059110">
    <property type="entry name" value="Lnt_campylobact"/>
</dbReference>
<dbReference type="EMBL" id="FPHE01000115">
    <property type="protein sequence ID" value="SFV62329.1"/>
    <property type="molecule type" value="Genomic_DNA"/>
</dbReference>
<keyword evidence="2" id="KW-1003">Cell membrane</keyword>
<protein>
    <submittedName>
        <fullName evidence="11">Apolipoprotein N-acyltransferase</fullName>
        <ecNumber evidence="11">2.3.1.-</ecNumber>
    </submittedName>
</protein>
<dbReference type="EC" id="2.3.1.-" evidence="11"/>
<dbReference type="AlphaFoldDB" id="A0A1W1C996"/>
<dbReference type="SUPFAM" id="SSF56317">
    <property type="entry name" value="Carbon-nitrogen hydrolase"/>
    <property type="match status" value="1"/>
</dbReference>
<evidence type="ECO:0000256" key="3">
    <source>
        <dbReference type="ARBA" id="ARBA00022519"/>
    </source>
</evidence>
<evidence type="ECO:0000256" key="4">
    <source>
        <dbReference type="ARBA" id="ARBA00022679"/>
    </source>
</evidence>
<evidence type="ECO:0000256" key="5">
    <source>
        <dbReference type="ARBA" id="ARBA00022692"/>
    </source>
</evidence>
<evidence type="ECO:0000256" key="8">
    <source>
        <dbReference type="ARBA" id="ARBA00023315"/>
    </source>
</evidence>
<dbReference type="Gene3D" id="3.60.110.10">
    <property type="entry name" value="Carbon-nitrogen hydrolase"/>
    <property type="match status" value="1"/>
</dbReference>
<evidence type="ECO:0000313" key="11">
    <source>
        <dbReference type="EMBL" id="SFV62329.1"/>
    </source>
</evidence>
<dbReference type="PANTHER" id="PTHR38686:SF1">
    <property type="entry name" value="APOLIPOPROTEIN N-ACYLTRANSFERASE"/>
    <property type="match status" value="1"/>
</dbReference>
<dbReference type="GO" id="GO:0016410">
    <property type="term" value="F:N-acyltransferase activity"/>
    <property type="evidence" value="ECO:0007669"/>
    <property type="project" value="InterPro"/>
</dbReference>
<feature type="transmembrane region" description="Helical" evidence="9">
    <location>
        <begin position="86"/>
        <end position="106"/>
    </location>
</feature>
<keyword evidence="7 9" id="KW-0472">Membrane</keyword>
<dbReference type="PANTHER" id="PTHR38686">
    <property type="entry name" value="APOLIPOPROTEIN N-ACYLTRANSFERASE"/>
    <property type="match status" value="1"/>
</dbReference>
<dbReference type="InterPro" id="IPR059109">
    <property type="entry name" value="Lnt_membrane_dom"/>
</dbReference>
<feature type="domain" description="CN hydrolase" evidence="10">
    <location>
        <begin position="214"/>
        <end position="437"/>
    </location>
</feature>
<feature type="transmembrane region" description="Helical" evidence="9">
    <location>
        <begin position="7"/>
        <end position="29"/>
    </location>
</feature>
<comment type="subcellular location">
    <subcellularLocation>
        <location evidence="1">Cell membrane</location>
        <topology evidence="1">Multi-pass membrane protein</topology>
    </subcellularLocation>
</comment>
<dbReference type="InterPro" id="IPR036526">
    <property type="entry name" value="C-N_Hydrolase_sf"/>
</dbReference>
<evidence type="ECO:0000259" key="10">
    <source>
        <dbReference type="PROSITE" id="PS50263"/>
    </source>
</evidence>
<evidence type="ECO:0000256" key="2">
    <source>
        <dbReference type="ARBA" id="ARBA00022475"/>
    </source>
</evidence>
<keyword evidence="3" id="KW-0997">Cell inner membrane</keyword>
<dbReference type="InterPro" id="IPR003010">
    <property type="entry name" value="C-N_Hydrolase"/>
</dbReference>
<feature type="transmembrane region" description="Helical" evidence="9">
    <location>
        <begin position="189"/>
        <end position="208"/>
    </location>
</feature>
<gene>
    <name evidence="11" type="ORF">MNB_SV-12-917</name>
</gene>
<proteinExistence type="predicted"/>
<keyword evidence="11" id="KW-0449">Lipoprotein</keyword>
<dbReference type="PROSITE" id="PS50263">
    <property type="entry name" value="CN_HYDROLASE"/>
    <property type="match status" value="1"/>
</dbReference>
<evidence type="ECO:0000256" key="9">
    <source>
        <dbReference type="SAM" id="Phobius"/>
    </source>
</evidence>
<keyword evidence="8 11" id="KW-0012">Acyltransferase</keyword>
<keyword evidence="4 11" id="KW-0808">Transferase</keyword>